<feature type="compositionally biased region" description="Basic and acidic residues" evidence="1">
    <location>
        <begin position="15"/>
        <end position="36"/>
    </location>
</feature>
<evidence type="ECO:0000313" key="3">
    <source>
        <dbReference type="Proteomes" id="UP001221413"/>
    </source>
</evidence>
<feature type="region of interest" description="Disordered" evidence="1">
    <location>
        <begin position="1"/>
        <end position="46"/>
    </location>
</feature>
<name>A0AAD6J759_DREDA</name>
<reference evidence="2" key="1">
    <citation type="submission" date="2023-01" db="EMBL/GenBank/DDBJ databases">
        <title>The chitinases involved in constricting ring structure development in the nematode-trapping fungus Drechslerella dactyloides.</title>
        <authorList>
            <person name="Wang R."/>
            <person name="Zhang L."/>
            <person name="Tang P."/>
            <person name="Li S."/>
            <person name="Liang L."/>
        </authorList>
    </citation>
    <scope>NUCLEOTIDE SEQUENCE</scope>
    <source>
        <strain evidence="2">YMF1.00031</strain>
    </source>
</reference>
<dbReference type="AlphaFoldDB" id="A0AAD6J759"/>
<sequence length="118" mass="13919">MPLRWQGGNSGRWRRQNDGEERRLNGSHEKRGDDGRSGSAPVMSYRRSSLRRGSLYAFSPFGWQRREEKERRRRESRDTEDFGEGFRLRFVHTRDEHVLGAEIDGFGRYVVLQSQEMG</sequence>
<evidence type="ECO:0000313" key="2">
    <source>
        <dbReference type="EMBL" id="KAJ6263607.1"/>
    </source>
</evidence>
<evidence type="ECO:0000256" key="1">
    <source>
        <dbReference type="SAM" id="MobiDB-lite"/>
    </source>
</evidence>
<organism evidence="2 3">
    <name type="scientific">Drechslerella dactyloides</name>
    <name type="common">Nematode-trapping fungus</name>
    <name type="synonym">Arthrobotrys dactyloides</name>
    <dbReference type="NCBI Taxonomy" id="74499"/>
    <lineage>
        <taxon>Eukaryota</taxon>
        <taxon>Fungi</taxon>
        <taxon>Dikarya</taxon>
        <taxon>Ascomycota</taxon>
        <taxon>Pezizomycotina</taxon>
        <taxon>Orbiliomycetes</taxon>
        <taxon>Orbiliales</taxon>
        <taxon>Orbiliaceae</taxon>
        <taxon>Drechslerella</taxon>
    </lineage>
</organism>
<proteinExistence type="predicted"/>
<dbReference type="Proteomes" id="UP001221413">
    <property type="component" value="Unassembled WGS sequence"/>
</dbReference>
<comment type="caution">
    <text evidence="2">The sequence shown here is derived from an EMBL/GenBank/DDBJ whole genome shotgun (WGS) entry which is preliminary data.</text>
</comment>
<keyword evidence="3" id="KW-1185">Reference proteome</keyword>
<gene>
    <name evidence="2" type="ORF">Dda_2175</name>
</gene>
<protein>
    <submittedName>
        <fullName evidence="2">Uncharacterized protein</fullName>
    </submittedName>
</protein>
<accession>A0AAD6J759</accession>
<dbReference type="EMBL" id="JAQGDS010000002">
    <property type="protein sequence ID" value="KAJ6263607.1"/>
    <property type="molecule type" value="Genomic_DNA"/>
</dbReference>